<dbReference type="Proteomes" id="UP000837801">
    <property type="component" value="Unassembled WGS sequence"/>
</dbReference>
<comment type="caution">
    <text evidence="1">The sequence shown here is derived from an EMBL/GenBank/DDBJ whole genome shotgun (WGS) entry which is preliminary data.</text>
</comment>
<gene>
    <name evidence="1" type="ORF">CLIB1423_01S00826</name>
</gene>
<sequence length="501" mass="57698">MNRFTRIVVPRSSRIVLGRIPRYDFRLLSTKAQESTFTDQSASALATQYKSIVTNPYQDEAEIFIYNLLQSNNMPAVTTLLHTILNKSNVNTPHYRGRFRLSNQLWSLYSTKVCENANYGGACLVYHELIDPAEPVSNNVPPNELPFLLSTELLQYLSLIFVSNADSIKVQGVLKYFKRFYSSIGHRELYKSLRISLVEVYSLEGNLERALQEFEKLYYIFSQHTGSFQPRQSMEAVFQNYRLRRLTVRKNLYEVGEPSETAFDLKEEEIAKHSMKNAKLFKPNQERNIYTLPSKRYYSFIQGGLSRSDLPNFHNLINANVTSLLKGEDAETSLTPEKFDTLLSFINSSQPSLQIFVFKSLCDMGYIKQAWYMLFKLNDGNGNVEADDYLTFFGALDDNTHNLSSDQIYKMCFDLMNLQKISIIQKKSGNRYLDIIGKYINVLLTRCQNNPNLESAIGPYLDSCNRNEKGIIILDKIAYGVFRALFREKYPFVRVSSSNSL</sequence>
<evidence type="ECO:0000313" key="2">
    <source>
        <dbReference type="Proteomes" id="UP000837801"/>
    </source>
</evidence>
<name>A0A9P0QJY8_9ASCO</name>
<proteinExistence type="predicted"/>
<evidence type="ECO:0000313" key="1">
    <source>
        <dbReference type="EMBL" id="CAH2350030.1"/>
    </source>
</evidence>
<reference evidence="1" key="1">
    <citation type="submission" date="2022-03" db="EMBL/GenBank/DDBJ databases">
        <authorList>
            <person name="Legras J.-L."/>
            <person name="Devillers H."/>
            <person name="Grondin C."/>
        </authorList>
    </citation>
    <scope>NUCLEOTIDE SEQUENCE</scope>
    <source>
        <strain evidence="1">CLIB 1423</strain>
    </source>
</reference>
<protein>
    <submittedName>
        <fullName evidence="1">Uncharacterized protein</fullName>
    </submittedName>
</protein>
<dbReference type="EMBL" id="CAKXYY010000001">
    <property type="protein sequence ID" value="CAH2350030.1"/>
    <property type="molecule type" value="Genomic_DNA"/>
</dbReference>
<organism evidence="1 2">
    <name type="scientific">[Candida] railenensis</name>
    <dbReference type="NCBI Taxonomy" id="45579"/>
    <lineage>
        <taxon>Eukaryota</taxon>
        <taxon>Fungi</taxon>
        <taxon>Dikarya</taxon>
        <taxon>Ascomycota</taxon>
        <taxon>Saccharomycotina</taxon>
        <taxon>Pichiomycetes</taxon>
        <taxon>Debaryomycetaceae</taxon>
        <taxon>Kurtzmaniella</taxon>
    </lineage>
</organism>
<dbReference type="AlphaFoldDB" id="A0A9P0QJY8"/>
<accession>A0A9P0QJY8</accession>
<keyword evidence="2" id="KW-1185">Reference proteome</keyword>
<dbReference type="OrthoDB" id="4093324at2759"/>